<feature type="transmembrane region" description="Helical" evidence="6">
    <location>
        <begin position="73"/>
        <end position="93"/>
    </location>
</feature>
<protein>
    <recommendedName>
        <fullName evidence="8">EamA domain-containing protein</fullName>
    </recommendedName>
</protein>
<feature type="transmembrane region" description="Helical" evidence="6">
    <location>
        <begin position="205"/>
        <end position="226"/>
    </location>
</feature>
<feature type="transmembrane region" description="Helical" evidence="6">
    <location>
        <begin position="140"/>
        <end position="158"/>
    </location>
</feature>
<evidence type="ECO:0000256" key="5">
    <source>
        <dbReference type="SAM" id="MobiDB-lite"/>
    </source>
</evidence>
<dbReference type="GO" id="GO:0015095">
    <property type="term" value="F:magnesium ion transmembrane transporter activity"/>
    <property type="evidence" value="ECO:0007669"/>
    <property type="project" value="InterPro"/>
</dbReference>
<accession>A0A7S1KVX2</accession>
<reference evidence="7" key="1">
    <citation type="submission" date="2021-01" db="EMBL/GenBank/DDBJ databases">
        <authorList>
            <person name="Corre E."/>
            <person name="Pelletier E."/>
            <person name="Niang G."/>
            <person name="Scheremetjew M."/>
            <person name="Finn R."/>
            <person name="Kale V."/>
            <person name="Holt S."/>
            <person name="Cochrane G."/>
            <person name="Meng A."/>
            <person name="Brown T."/>
            <person name="Cohen L."/>
        </authorList>
    </citation>
    <scope>NUCLEOTIDE SEQUENCE</scope>
    <source>
        <strain evidence="7">OF101</strain>
    </source>
</reference>
<keyword evidence="2 6" id="KW-0812">Transmembrane</keyword>
<evidence type="ECO:0000256" key="2">
    <source>
        <dbReference type="ARBA" id="ARBA00022692"/>
    </source>
</evidence>
<feature type="region of interest" description="Disordered" evidence="5">
    <location>
        <begin position="331"/>
        <end position="424"/>
    </location>
</feature>
<sequence>MVNGVNLWYVGVALEVVSTMSGTIGKQLIRLSETKKRKNPHFAKIAFTVGLVVNTVCGPLLDMAAYSFATQSLIAPFGGLDVVWNAALAPYILNEKLTKRRIVGCILILTGTIMAGFFGNHEDAEYSLAYLEDTLVNVRVLLYFVAFAVWFLVNNFVFMRRPEGSAIRGVSLGCTAGSIAGNMFCVKGAIELIQRSIHSQEGEIWLHWLPYVLLLGAAFFALSNVVYMTKGLQEYEALFMVTIYEGSMIVSGCVSGAVVLMDLKGCKAWRVALYFLAIVIIMAGMYVIFSNEAMSKSSIISGSASIKVPPSPRSSRKDTFDGRSLHSVVNPILDSPERSRSDPSLRSPKGDGKNSFAFNEDDPEGGDKATELVDQVAVAKRQRAESAPAQFQQAPAQPDRDAEKAAPEPVAAPANEQPKSVFTL</sequence>
<feature type="compositionally biased region" description="Basic and acidic residues" evidence="5">
    <location>
        <begin position="335"/>
        <end position="352"/>
    </location>
</feature>
<feature type="transmembrane region" description="Helical" evidence="6">
    <location>
        <begin position="271"/>
        <end position="289"/>
    </location>
</feature>
<dbReference type="EMBL" id="HBGE01001777">
    <property type="protein sequence ID" value="CAD9087507.1"/>
    <property type="molecule type" value="Transcribed_RNA"/>
</dbReference>
<dbReference type="PANTHER" id="PTHR12570:SF9">
    <property type="entry name" value="MAGNESIUM TRANSPORTER NIPA8-RELATED"/>
    <property type="match status" value="1"/>
</dbReference>
<evidence type="ECO:0000256" key="3">
    <source>
        <dbReference type="ARBA" id="ARBA00022989"/>
    </source>
</evidence>
<dbReference type="InterPro" id="IPR008521">
    <property type="entry name" value="Mg_trans_NIPA"/>
</dbReference>
<dbReference type="SUPFAM" id="SSF103481">
    <property type="entry name" value="Multidrug resistance efflux transporter EmrE"/>
    <property type="match status" value="1"/>
</dbReference>
<evidence type="ECO:0000256" key="4">
    <source>
        <dbReference type="ARBA" id="ARBA00023136"/>
    </source>
</evidence>
<evidence type="ECO:0000256" key="1">
    <source>
        <dbReference type="ARBA" id="ARBA00004141"/>
    </source>
</evidence>
<dbReference type="PANTHER" id="PTHR12570">
    <property type="match status" value="1"/>
</dbReference>
<dbReference type="Gene3D" id="1.10.3730.20">
    <property type="match status" value="1"/>
</dbReference>
<dbReference type="InterPro" id="IPR037185">
    <property type="entry name" value="EmrE-like"/>
</dbReference>
<keyword evidence="3 6" id="KW-1133">Transmembrane helix</keyword>
<evidence type="ECO:0008006" key="8">
    <source>
        <dbReference type="Google" id="ProtNLM"/>
    </source>
</evidence>
<proteinExistence type="predicted"/>
<evidence type="ECO:0000256" key="6">
    <source>
        <dbReference type="SAM" id="Phobius"/>
    </source>
</evidence>
<feature type="compositionally biased region" description="Low complexity" evidence="5">
    <location>
        <begin position="387"/>
        <end position="397"/>
    </location>
</feature>
<dbReference type="GO" id="GO:0016020">
    <property type="term" value="C:membrane"/>
    <property type="evidence" value="ECO:0007669"/>
    <property type="project" value="UniProtKB-SubCell"/>
</dbReference>
<dbReference type="Pfam" id="PF05653">
    <property type="entry name" value="Mg_trans_NIPA"/>
    <property type="match status" value="1"/>
</dbReference>
<feature type="transmembrane region" description="Helical" evidence="6">
    <location>
        <begin position="238"/>
        <end position="259"/>
    </location>
</feature>
<name>A0A7S1KVX2_ALECA</name>
<feature type="transmembrane region" description="Helical" evidence="6">
    <location>
        <begin position="6"/>
        <end position="29"/>
    </location>
</feature>
<dbReference type="AlphaFoldDB" id="A0A7S1KVX2"/>
<feature type="region of interest" description="Disordered" evidence="5">
    <location>
        <begin position="303"/>
        <end position="322"/>
    </location>
</feature>
<organism evidence="7">
    <name type="scientific">Alexandrium catenella</name>
    <name type="common">Red tide dinoflagellate</name>
    <name type="synonym">Gonyaulax catenella</name>
    <dbReference type="NCBI Taxonomy" id="2925"/>
    <lineage>
        <taxon>Eukaryota</taxon>
        <taxon>Sar</taxon>
        <taxon>Alveolata</taxon>
        <taxon>Dinophyceae</taxon>
        <taxon>Gonyaulacales</taxon>
        <taxon>Pyrocystaceae</taxon>
        <taxon>Alexandrium</taxon>
    </lineage>
</organism>
<evidence type="ECO:0000313" key="7">
    <source>
        <dbReference type="EMBL" id="CAD9087507.1"/>
    </source>
</evidence>
<gene>
    <name evidence="7" type="ORF">ACAT0790_LOCUS1076</name>
</gene>
<comment type="subcellular location">
    <subcellularLocation>
        <location evidence="1">Membrane</location>
        <topology evidence="1">Multi-pass membrane protein</topology>
    </subcellularLocation>
</comment>
<feature type="transmembrane region" description="Helical" evidence="6">
    <location>
        <begin position="41"/>
        <end position="61"/>
    </location>
</feature>
<keyword evidence="4 6" id="KW-0472">Membrane</keyword>
<feature type="compositionally biased region" description="Low complexity" evidence="5">
    <location>
        <begin position="407"/>
        <end position="416"/>
    </location>
</feature>
<feature type="transmembrane region" description="Helical" evidence="6">
    <location>
        <begin position="102"/>
        <end position="120"/>
    </location>
</feature>